<dbReference type="InterPro" id="IPR042099">
    <property type="entry name" value="ANL_N_sf"/>
</dbReference>
<dbReference type="SUPFAM" id="SSF56801">
    <property type="entry name" value="Acetyl-CoA synthetase-like"/>
    <property type="match status" value="1"/>
</dbReference>
<dbReference type="GO" id="GO:0016405">
    <property type="term" value="F:CoA-ligase activity"/>
    <property type="evidence" value="ECO:0007669"/>
    <property type="project" value="TreeGrafter"/>
</dbReference>
<dbReference type="PANTHER" id="PTHR24096">
    <property type="entry name" value="LONG-CHAIN-FATTY-ACID--COA LIGASE"/>
    <property type="match status" value="1"/>
</dbReference>
<evidence type="ECO:0000259" key="1">
    <source>
        <dbReference type="Pfam" id="PF00501"/>
    </source>
</evidence>
<sequence length="283" mass="30434">MDFLAPDPVLLHARLRPNGLACIELATNRRWTYLELNSDIQRATSVLCGQGVKAGDRVATIAANNVHQIILQQALMRLGAIHVPLNWRLAQPELTKLLVDCAPAILFTDLEPPQLPFGCHHVSFSQFAAEVDAAEPGPRLDARSSNETSVILYTSGTSGTPKGVMLTAQGILATTINFSILTEVDTASVFLCDGPMFHFMGLIAQIWPALLRGGTFIVSPKFNPEVTNSRLSDASLKVTHYFCVPQMAEALARASNFNASEWATLKALFTGGAPNPPLASNGG</sequence>
<name>A0AA37LG33_9PEZI</name>
<reference evidence="2 3" key="1">
    <citation type="submission" date="2022-03" db="EMBL/GenBank/DDBJ databases">
        <title>Genome data of Colletotrichum spp.</title>
        <authorList>
            <person name="Utami Y.D."/>
            <person name="Hiruma K."/>
        </authorList>
    </citation>
    <scope>NUCLEOTIDE SEQUENCE [LARGE SCALE GENOMIC DNA]</scope>
    <source>
        <strain evidence="2 3">MAFF 239500</strain>
    </source>
</reference>
<gene>
    <name evidence="2" type="ORF">ColSpa_05930</name>
</gene>
<dbReference type="AlphaFoldDB" id="A0AA37LG33"/>
<organism evidence="2 3">
    <name type="scientific">Colletotrichum spaethianum</name>
    <dbReference type="NCBI Taxonomy" id="700344"/>
    <lineage>
        <taxon>Eukaryota</taxon>
        <taxon>Fungi</taxon>
        <taxon>Dikarya</taxon>
        <taxon>Ascomycota</taxon>
        <taxon>Pezizomycotina</taxon>
        <taxon>Sordariomycetes</taxon>
        <taxon>Hypocreomycetidae</taxon>
        <taxon>Glomerellales</taxon>
        <taxon>Glomerellaceae</taxon>
        <taxon>Colletotrichum</taxon>
        <taxon>Colletotrichum spaethianum species complex</taxon>
    </lineage>
</organism>
<feature type="domain" description="AMP-dependent synthetase/ligase" evidence="1">
    <location>
        <begin position="13"/>
        <end position="277"/>
    </location>
</feature>
<evidence type="ECO:0000313" key="2">
    <source>
        <dbReference type="EMBL" id="GKT45749.1"/>
    </source>
</evidence>
<accession>A0AA37LG33</accession>
<protein>
    <submittedName>
        <fullName evidence="2">Long-chain-fatty-acid--CoA ligase FadD13</fullName>
    </submittedName>
</protein>
<dbReference type="EMBL" id="BQXU01000013">
    <property type="protein sequence ID" value="GKT45749.1"/>
    <property type="molecule type" value="Genomic_DNA"/>
</dbReference>
<dbReference type="GeneID" id="73326732"/>
<evidence type="ECO:0000313" key="3">
    <source>
        <dbReference type="Proteomes" id="UP001055115"/>
    </source>
</evidence>
<dbReference type="Proteomes" id="UP001055115">
    <property type="component" value="Unassembled WGS sequence"/>
</dbReference>
<dbReference type="PROSITE" id="PS00455">
    <property type="entry name" value="AMP_BINDING"/>
    <property type="match status" value="1"/>
</dbReference>
<dbReference type="InterPro" id="IPR000873">
    <property type="entry name" value="AMP-dep_synth/lig_dom"/>
</dbReference>
<keyword evidence="3" id="KW-1185">Reference proteome</keyword>
<dbReference type="PANTHER" id="PTHR24096:SF267">
    <property type="entry name" value="MALONATE--COA LIGASE ACSF3, MITOCHONDRIAL"/>
    <property type="match status" value="1"/>
</dbReference>
<dbReference type="RefSeq" id="XP_049128099.1">
    <property type="nucleotide sequence ID" value="XM_049272142.1"/>
</dbReference>
<dbReference type="Gene3D" id="3.40.50.12780">
    <property type="entry name" value="N-terminal domain of ligase-like"/>
    <property type="match status" value="1"/>
</dbReference>
<proteinExistence type="predicted"/>
<comment type="caution">
    <text evidence="2">The sequence shown here is derived from an EMBL/GenBank/DDBJ whole genome shotgun (WGS) entry which is preliminary data.</text>
</comment>
<keyword evidence="2" id="KW-0436">Ligase</keyword>
<dbReference type="InterPro" id="IPR020845">
    <property type="entry name" value="AMP-binding_CS"/>
</dbReference>
<dbReference type="Pfam" id="PF00501">
    <property type="entry name" value="AMP-binding"/>
    <property type="match status" value="1"/>
</dbReference>